<keyword evidence="1" id="KW-0732">Signal</keyword>
<dbReference type="Proteomes" id="UP000505306">
    <property type="component" value="Chromosome"/>
</dbReference>
<dbReference type="InterPro" id="IPR024618">
    <property type="entry name" value="DUF3857"/>
</dbReference>
<evidence type="ECO:0000256" key="1">
    <source>
        <dbReference type="SAM" id="SignalP"/>
    </source>
</evidence>
<keyword evidence="4" id="KW-1185">Reference proteome</keyword>
<feature type="domain" description="DUF3857" evidence="2">
    <location>
        <begin position="65"/>
        <end position="206"/>
    </location>
</feature>
<protein>
    <submittedName>
        <fullName evidence="3">DUF3857 domain-containing protein</fullName>
    </submittedName>
</protein>
<sequence length="673" mass="76566">MKFNYTLFCLLFVSTVVQAQNFKYGKVSKAELAEKSNASYPEADATVLYREYNVEFFYKQDEGFSQKRTVHERIKIYTKEGAEWANQTVVTYDNGGTRETFDLKGVTYNLEGGSIKKQKLQKSGIFEERRNKYRKNNKFTMPDIRPGSVIEYEYVIESPFRSINDIDLQYTIPINKEVVELKVPEFYVYNIQSNPKATVAYNFETDSKTIELNFKARSGVGSANYGSYNSNNSATEAGTRTYKEIKYSLDESNIPPLKTEPFVDNLWNYQGRSIWEFAMFNNPNGIPENVAKSWSAVTKSIYDSEDFVSQIKKSDYYENDLQTVLAEATSPEQKMATILAFVKNKVKWNKYVGYYPDNGVKKAYKEGLGNTADINLMLVSMLQNAGLTTYPVLVSTKENGIPVYPTLEGFNYVVAAVNENGKYYILDATDPFSNVNLLPERAMNWQGRLIRPDGTSDWVGLYPGYVSKKLTYVQAEINQEDILVKVRERKGGHFAKQYRKEYAGTANEAQVKSVDTGSEAVEISEYEAKDVMSVKENMSVSYTATSNSLVEEIAGDLYVSPMLFFAQTENPFKDSSRIYPIFFEYPRSEKYNVSIKIPEGYKVKSLPEAIKANLANNTGSYTYLVKEAPGIVQLAVSLDINTPIVLPQDYEYVKGMFSQITEKEKEKIVFTKL</sequence>
<dbReference type="EMBL" id="CP049057">
    <property type="protein sequence ID" value="QIE60370.1"/>
    <property type="molecule type" value="Genomic_DNA"/>
</dbReference>
<accession>A0A6G6GPH5</accession>
<evidence type="ECO:0000313" key="3">
    <source>
        <dbReference type="EMBL" id="QIE60370.1"/>
    </source>
</evidence>
<dbReference type="Gene3D" id="3.10.620.30">
    <property type="match status" value="1"/>
</dbReference>
<gene>
    <name evidence="3" type="ORF">G5B37_12590</name>
</gene>
<proteinExistence type="predicted"/>
<dbReference type="Pfam" id="PF12969">
    <property type="entry name" value="DUF3857"/>
    <property type="match status" value="1"/>
</dbReference>
<feature type="chain" id="PRO_5026203196" evidence="1">
    <location>
        <begin position="20"/>
        <end position="673"/>
    </location>
</feature>
<evidence type="ECO:0000259" key="2">
    <source>
        <dbReference type="Pfam" id="PF12969"/>
    </source>
</evidence>
<evidence type="ECO:0000313" key="4">
    <source>
        <dbReference type="Proteomes" id="UP000505306"/>
    </source>
</evidence>
<dbReference type="Gene3D" id="2.60.40.3140">
    <property type="match status" value="1"/>
</dbReference>
<dbReference type="RefSeq" id="WP_164680383.1">
    <property type="nucleotide sequence ID" value="NZ_CP049057.1"/>
</dbReference>
<feature type="signal peptide" evidence="1">
    <location>
        <begin position="1"/>
        <end position="19"/>
    </location>
</feature>
<dbReference type="Gene3D" id="2.60.120.1130">
    <property type="match status" value="1"/>
</dbReference>
<dbReference type="KEGG" id="mgel:G5B37_12590"/>
<organism evidence="3 4">
    <name type="scientific">Rasiella rasia</name>
    <dbReference type="NCBI Taxonomy" id="2744027"/>
    <lineage>
        <taxon>Bacteria</taxon>
        <taxon>Pseudomonadati</taxon>
        <taxon>Bacteroidota</taxon>
        <taxon>Flavobacteriia</taxon>
        <taxon>Flavobacteriales</taxon>
        <taxon>Flavobacteriaceae</taxon>
        <taxon>Rasiella</taxon>
    </lineage>
</organism>
<dbReference type="AlphaFoldDB" id="A0A6G6GPH5"/>
<name>A0A6G6GPH5_9FLAO</name>
<reference evidence="3 4" key="1">
    <citation type="submission" date="2020-02" db="EMBL/GenBank/DDBJ databases">
        <title>Complete genome sequence of Flavobacteriaceae bacterium.</title>
        <authorList>
            <person name="Kim S.-J."/>
            <person name="Kim Y.-S."/>
            <person name="Kim K.-H."/>
        </authorList>
    </citation>
    <scope>NUCLEOTIDE SEQUENCE [LARGE SCALE GENOMIC DNA]</scope>
    <source>
        <strain evidence="3 4">RR4-40</strain>
    </source>
</reference>